<feature type="transmembrane region" description="Helical" evidence="6">
    <location>
        <begin position="351"/>
        <end position="367"/>
    </location>
</feature>
<evidence type="ECO:0000313" key="8">
    <source>
        <dbReference type="EMBL" id="MCZ8516927.1"/>
    </source>
</evidence>
<dbReference type="EMBL" id="JAQAGZ010000029">
    <property type="protein sequence ID" value="MCZ8516927.1"/>
    <property type="molecule type" value="Genomic_DNA"/>
</dbReference>
<feature type="transmembrane region" description="Helical" evidence="6">
    <location>
        <begin position="80"/>
        <end position="99"/>
    </location>
</feature>
<dbReference type="InterPro" id="IPR011701">
    <property type="entry name" value="MFS"/>
</dbReference>
<feature type="domain" description="Major facilitator superfamily (MFS) profile" evidence="7">
    <location>
        <begin position="16"/>
        <end position="399"/>
    </location>
</feature>
<feature type="transmembrane region" description="Helical" evidence="6">
    <location>
        <begin position="169"/>
        <end position="190"/>
    </location>
</feature>
<feature type="transmembrane region" description="Helical" evidence="6">
    <location>
        <begin position="257"/>
        <end position="278"/>
    </location>
</feature>
<keyword evidence="5 6" id="KW-0472">Membrane</keyword>
<name>A0ABT4QJ72_9BACL</name>
<feature type="transmembrane region" description="Helical" evidence="6">
    <location>
        <begin position="54"/>
        <end position="73"/>
    </location>
</feature>
<dbReference type="PROSITE" id="PS50850">
    <property type="entry name" value="MFS"/>
    <property type="match status" value="1"/>
</dbReference>
<dbReference type="Proteomes" id="UP001527882">
    <property type="component" value="Unassembled WGS sequence"/>
</dbReference>
<dbReference type="InterPro" id="IPR052524">
    <property type="entry name" value="MFS_Cyanate_Porter"/>
</dbReference>
<dbReference type="Gene3D" id="1.20.1250.20">
    <property type="entry name" value="MFS general substrate transporter like domains"/>
    <property type="match status" value="2"/>
</dbReference>
<feature type="transmembrane region" description="Helical" evidence="6">
    <location>
        <begin position="373"/>
        <end position="392"/>
    </location>
</feature>
<protein>
    <submittedName>
        <fullName evidence="8">MFS transporter</fullName>
    </submittedName>
</protein>
<dbReference type="InterPro" id="IPR020846">
    <property type="entry name" value="MFS_dom"/>
</dbReference>
<dbReference type="SUPFAM" id="SSF103473">
    <property type="entry name" value="MFS general substrate transporter"/>
    <property type="match status" value="1"/>
</dbReference>
<dbReference type="PANTHER" id="PTHR23523:SF2">
    <property type="entry name" value="2-NITROIMIDAZOLE TRANSPORTER"/>
    <property type="match status" value="1"/>
</dbReference>
<feature type="transmembrane region" description="Helical" evidence="6">
    <location>
        <begin position="16"/>
        <end position="34"/>
    </location>
</feature>
<evidence type="ECO:0000259" key="7">
    <source>
        <dbReference type="PROSITE" id="PS50850"/>
    </source>
</evidence>
<evidence type="ECO:0000256" key="5">
    <source>
        <dbReference type="ARBA" id="ARBA00023136"/>
    </source>
</evidence>
<evidence type="ECO:0000256" key="4">
    <source>
        <dbReference type="ARBA" id="ARBA00022989"/>
    </source>
</evidence>
<dbReference type="InterPro" id="IPR036259">
    <property type="entry name" value="MFS_trans_sf"/>
</dbReference>
<feature type="transmembrane region" description="Helical" evidence="6">
    <location>
        <begin position="285"/>
        <end position="303"/>
    </location>
</feature>
<gene>
    <name evidence="8" type="ORF">O9H85_32145</name>
</gene>
<accession>A0ABT4QJ72</accession>
<organism evidence="8 9">
    <name type="scientific">Paenibacillus gyeongsangnamensis</name>
    <dbReference type="NCBI Taxonomy" id="3388067"/>
    <lineage>
        <taxon>Bacteria</taxon>
        <taxon>Bacillati</taxon>
        <taxon>Bacillota</taxon>
        <taxon>Bacilli</taxon>
        <taxon>Bacillales</taxon>
        <taxon>Paenibacillaceae</taxon>
        <taxon>Paenibacillus</taxon>
    </lineage>
</organism>
<dbReference type="CDD" id="cd17339">
    <property type="entry name" value="MFS_NIMT_CynX_like"/>
    <property type="match status" value="1"/>
</dbReference>
<feature type="transmembrane region" description="Helical" evidence="6">
    <location>
        <begin position="138"/>
        <end position="163"/>
    </location>
</feature>
<evidence type="ECO:0000313" key="9">
    <source>
        <dbReference type="Proteomes" id="UP001527882"/>
    </source>
</evidence>
<evidence type="ECO:0000256" key="6">
    <source>
        <dbReference type="SAM" id="Phobius"/>
    </source>
</evidence>
<sequence>MTVENEESGNITPKNVMLKLLGIIFIAATLRGPFTSVGPLVNIIREDTGISNTLAGMLTTLPLIAFAVCSSLAPKVALRIGIEHTLFAGLLILTGGILLRSVPLFAGLMFGTILIGIAIAMGNVLLPGLIKREFPAKSGLITGVYAIVMNLSAAIGSGISVSLAQKEAFGWRGSLISWSIISIIAMAVWLPQLRSRHRSAAYIDGKADRESSRLWKSSLAWQVTLFMGLQSFVYYILAAWLPEMLQEQGMNISQGGWMLSLLQFSTLPASFITPVLAVRFRSQRVLGAMVGALFLIGFLGLISGPLVLVPLWMILMGLAGGSAISLALLLFGLRTENSHQAAELSGMAQSIGYFFAATGPILIGFIYDVTQQWIIPQLILAAVSILIIIFGIKAGQNQVVSFGGRKHSVRVRRRHEQATR</sequence>
<evidence type="ECO:0000256" key="1">
    <source>
        <dbReference type="ARBA" id="ARBA00004651"/>
    </source>
</evidence>
<feature type="transmembrane region" description="Helical" evidence="6">
    <location>
        <begin position="309"/>
        <end position="331"/>
    </location>
</feature>
<comment type="subcellular location">
    <subcellularLocation>
        <location evidence="1">Cell membrane</location>
        <topology evidence="1">Multi-pass membrane protein</topology>
    </subcellularLocation>
</comment>
<feature type="transmembrane region" description="Helical" evidence="6">
    <location>
        <begin position="105"/>
        <end position="126"/>
    </location>
</feature>
<keyword evidence="4 6" id="KW-1133">Transmembrane helix</keyword>
<dbReference type="Pfam" id="PF07690">
    <property type="entry name" value="MFS_1"/>
    <property type="match status" value="1"/>
</dbReference>
<keyword evidence="9" id="KW-1185">Reference proteome</keyword>
<evidence type="ECO:0000256" key="2">
    <source>
        <dbReference type="ARBA" id="ARBA00022448"/>
    </source>
</evidence>
<dbReference type="PANTHER" id="PTHR23523">
    <property type="match status" value="1"/>
</dbReference>
<proteinExistence type="predicted"/>
<keyword evidence="3 6" id="KW-0812">Transmembrane</keyword>
<evidence type="ECO:0000256" key="3">
    <source>
        <dbReference type="ARBA" id="ARBA00022692"/>
    </source>
</evidence>
<reference evidence="8 9" key="1">
    <citation type="submission" date="2022-12" db="EMBL/GenBank/DDBJ databases">
        <title>Draft genome sequence of Paenibacillus sp. dW9.</title>
        <authorList>
            <person name="Choi E.-W."/>
            <person name="Kim D.-U."/>
        </authorList>
    </citation>
    <scope>NUCLEOTIDE SEQUENCE [LARGE SCALE GENOMIC DNA]</scope>
    <source>
        <strain evidence="9">dW9</strain>
    </source>
</reference>
<comment type="caution">
    <text evidence="8">The sequence shown here is derived from an EMBL/GenBank/DDBJ whole genome shotgun (WGS) entry which is preliminary data.</text>
</comment>
<keyword evidence="2" id="KW-0813">Transport</keyword>
<feature type="transmembrane region" description="Helical" evidence="6">
    <location>
        <begin position="219"/>
        <end position="237"/>
    </location>
</feature>